<comment type="subcellular location">
    <subcellularLocation>
        <location evidence="2">Endoplasmic reticulum membrane</location>
        <topology evidence="2">Multi-pass membrane protein</topology>
    </subcellularLocation>
</comment>
<keyword evidence="6" id="KW-0256">Endoplasmic reticulum</keyword>
<evidence type="ECO:0000256" key="10">
    <source>
        <dbReference type="SAM" id="Phobius"/>
    </source>
</evidence>
<protein>
    <submittedName>
        <fullName evidence="11">Uncharacterized protein</fullName>
    </submittedName>
</protein>
<dbReference type="InterPro" id="IPR036249">
    <property type="entry name" value="Thioredoxin-like_sf"/>
</dbReference>
<feature type="region of interest" description="Disordered" evidence="9">
    <location>
        <begin position="1"/>
        <end position="22"/>
    </location>
</feature>
<feature type="transmembrane region" description="Helical" evidence="10">
    <location>
        <begin position="245"/>
        <end position="263"/>
    </location>
</feature>
<name>A0A0A1TNR7_9HYPO</name>
<comment type="function">
    <text evidence="1">Subunit of the oligosaccharyl transferase (OST) complex that catalyzes the initial transfer of a defined glycan (Glc(3)Man(9)GlcNAc(2) in eukaryotes) from the lipid carrier dolichol-pyrophosphate to an asparagine residue within an Asn-X-Ser/Thr consensus motif in nascent polypeptide chains, the first step in protein N-glycosylation. N-glycosylation occurs cotranslationally and the complex associates with the Sec61 complex at the channel-forming translocon complex that mediates protein translocation across the endoplasmic reticulum (ER). All subunits are required for a maximal enzyme activity.</text>
</comment>
<dbReference type="SUPFAM" id="SSF52833">
    <property type="entry name" value="Thioredoxin-like"/>
    <property type="match status" value="1"/>
</dbReference>
<gene>
    <name evidence="11" type="ORF">VHEMI07874</name>
</gene>
<evidence type="ECO:0000256" key="4">
    <source>
        <dbReference type="ARBA" id="ARBA00022692"/>
    </source>
</evidence>
<keyword evidence="5" id="KW-0732">Signal</keyword>
<accession>A0A0A1TNR7</accession>
<evidence type="ECO:0000256" key="8">
    <source>
        <dbReference type="ARBA" id="ARBA00023136"/>
    </source>
</evidence>
<evidence type="ECO:0000256" key="5">
    <source>
        <dbReference type="ARBA" id="ARBA00022729"/>
    </source>
</evidence>
<evidence type="ECO:0000256" key="2">
    <source>
        <dbReference type="ARBA" id="ARBA00004477"/>
    </source>
</evidence>
<reference evidence="11 12" key="1">
    <citation type="journal article" date="2015" name="Genome Announc.">
        <title>Draft Genome Sequence and Gene Annotation of the Entomopathogenic Fungus Verticillium hemipterigenum.</title>
        <authorList>
            <person name="Horn F."/>
            <person name="Habel A."/>
            <person name="Scharf D.H."/>
            <person name="Dworschak J."/>
            <person name="Brakhage A.A."/>
            <person name="Guthke R."/>
            <person name="Hertweck C."/>
            <person name="Linde J."/>
        </authorList>
    </citation>
    <scope>NUCLEOTIDE SEQUENCE [LARGE SCALE GENOMIC DNA]</scope>
</reference>
<evidence type="ECO:0000256" key="9">
    <source>
        <dbReference type="SAM" id="MobiDB-lite"/>
    </source>
</evidence>
<dbReference type="Gene3D" id="3.40.30.10">
    <property type="entry name" value="Glutaredoxin"/>
    <property type="match status" value="1"/>
</dbReference>
<dbReference type="STRING" id="1531966.A0A0A1TNR7"/>
<dbReference type="HOGENOM" id="CLU_052855_1_1_1"/>
<proteinExistence type="inferred from homology"/>
<dbReference type="Proteomes" id="UP000039046">
    <property type="component" value="Unassembled WGS sequence"/>
</dbReference>
<dbReference type="OrthoDB" id="67566at2759"/>
<feature type="transmembrane region" description="Helical" evidence="10">
    <location>
        <begin position="215"/>
        <end position="233"/>
    </location>
</feature>
<feature type="compositionally biased region" description="Polar residues" evidence="9">
    <location>
        <begin position="12"/>
        <end position="22"/>
    </location>
</feature>
<evidence type="ECO:0000256" key="3">
    <source>
        <dbReference type="ARBA" id="ARBA00009561"/>
    </source>
</evidence>
<dbReference type="GO" id="GO:0008250">
    <property type="term" value="C:oligosaccharyltransferase complex"/>
    <property type="evidence" value="ECO:0007669"/>
    <property type="project" value="TreeGrafter"/>
</dbReference>
<keyword evidence="4 10" id="KW-0812">Transmembrane</keyword>
<dbReference type="PANTHER" id="PTHR12692:SF0">
    <property type="entry name" value="GH11935P"/>
    <property type="match status" value="1"/>
</dbReference>
<evidence type="ECO:0000256" key="6">
    <source>
        <dbReference type="ARBA" id="ARBA00022824"/>
    </source>
</evidence>
<keyword evidence="7 10" id="KW-1133">Transmembrane helix</keyword>
<keyword evidence="8 10" id="KW-0472">Membrane</keyword>
<evidence type="ECO:0000313" key="11">
    <source>
        <dbReference type="EMBL" id="CEJ92212.1"/>
    </source>
</evidence>
<evidence type="ECO:0000313" key="12">
    <source>
        <dbReference type="Proteomes" id="UP000039046"/>
    </source>
</evidence>
<evidence type="ECO:0000256" key="1">
    <source>
        <dbReference type="ARBA" id="ARBA00002791"/>
    </source>
</evidence>
<organism evidence="11 12">
    <name type="scientific">[Torrubiella] hemipterigena</name>
    <dbReference type="NCBI Taxonomy" id="1531966"/>
    <lineage>
        <taxon>Eukaryota</taxon>
        <taxon>Fungi</taxon>
        <taxon>Dikarya</taxon>
        <taxon>Ascomycota</taxon>
        <taxon>Pezizomycotina</taxon>
        <taxon>Sordariomycetes</taxon>
        <taxon>Hypocreomycetidae</taxon>
        <taxon>Hypocreales</taxon>
        <taxon>Clavicipitaceae</taxon>
        <taxon>Clavicipitaceae incertae sedis</taxon>
        <taxon>'Torrubiella' clade</taxon>
    </lineage>
</organism>
<feature type="transmembrane region" description="Helical" evidence="10">
    <location>
        <begin position="328"/>
        <end position="347"/>
    </location>
</feature>
<feature type="transmembrane region" description="Helical" evidence="10">
    <location>
        <begin position="297"/>
        <end position="316"/>
    </location>
</feature>
<comment type="similarity">
    <text evidence="3">Belongs to the OST3/OST6 family.</text>
</comment>
<dbReference type="InterPro" id="IPR021149">
    <property type="entry name" value="OligosaccharylTrfase_OST3/OST6"/>
</dbReference>
<dbReference type="PANTHER" id="PTHR12692">
    <property type="entry name" value="DOLICHYL-DIPHOSPHOOLIGOSACCHARIDE--PROTEIN GLYCOSYLTRANSFERASE-RELATED"/>
    <property type="match status" value="1"/>
</dbReference>
<dbReference type="FunFam" id="3.40.30.10:FF:000302">
    <property type="entry name" value="Oligosaccharyl transferase subunit (Gamma), putative"/>
    <property type="match status" value="1"/>
</dbReference>
<dbReference type="AlphaFoldDB" id="A0A0A1TNR7"/>
<keyword evidence="12" id="KW-1185">Reference proteome</keyword>
<dbReference type="EMBL" id="CDHN01000004">
    <property type="protein sequence ID" value="CEJ92212.1"/>
    <property type="molecule type" value="Genomic_DNA"/>
</dbReference>
<dbReference type="Pfam" id="PF04756">
    <property type="entry name" value="OST3_OST6"/>
    <property type="match status" value="1"/>
</dbReference>
<dbReference type="GO" id="GO:0018279">
    <property type="term" value="P:protein N-linked glycosylation via asparagine"/>
    <property type="evidence" value="ECO:0007669"/>
    <property type="project" value="TreeGrafter"/>
</dbReference>
<evidence type="ECO:0000256" key="7">
    <source>
        <dbReference type="ARBA" id="ARBA00022989"/>
    </source>
</evidence>
<sequence length="362" mass="39685">MWPPHTHLAHQASGTDPTRIQSPIGTAVNDKMRLFSSIFSACMLLGAALAKTKQASAERFDEFHALARTGSPLKLTEKSFKALTATPRDYSVAVLLTAMESRVGCQLCKDFQPEWDLLGKSWTQGDRKGDSRLLLGTLDFADGREVFVSLGLQSVPVLVLYPPTDGPHAVASKEPVRYDFASGPPVAEQVQAWLSAQLPDRPHPAVQRPIDWMKWLAKIAIGTGSVIFAAVAWPYMLPVLQSRNIWASVSLISILLFTSGHMFNHIRNVPYVAGDGHGGISYFAGGFQTQYGLETQIVAALYGFMTFCAICLATKVPRMTDAKAQGAAVLIWSVVLFLFYSFLLSVFRIKNSGYPFSLPPFL</sequence>